<feature type="compositionally biased region" description="Polar residues" evidence="4">
    <location>
        <begin position="1844"/>
        <end position="1854"/>
    </location>
</feature>
<dbReference type="Pfam" id="PF03534">
    <property type="entry name" value="SpvB"/>
    <property type="match status" value="1"/>
</dbReference>
<evidence type="ECO:0000256" key="5">
    <source>
        <dbReference type="SAM" id="SignalP"/>
    </source>
</evidence>
<feature type="region of interest" description="Disordered" evidence="4">
    <location>
        <begin position="1838"/>
        <end position="1863"/>
    </location>
</feature>
<keyword evidence="5" id="KW-0732">Signal</keyword>
<dbReference type="PANTHER" id="PTHR32305">
    <property type="match status" value="1"/>
</dbReference>
<reference evidence="7 8" key="1">
    <citation type="submission" date="2017-07" db="EMBL/GenBank/DDBJ databases">
        <title>Genome sequence of Streptomyces pluripotens MUSC 137T.</title>
        <authorList>
            <person name="Ser H.-L."/>
            <person name="Lee L.-H."/>
        </authorList>
    </citation>
    <scope>NUCLEOTIDE SEQUENCE [LARGE SCALE GENOMIC DNA]</scope>
    <source>
        <strain evidence="7 8">MUSC 137</strain>
    </source>
</reference>
<dbReference type="STRING" id="1355015.LK06_009755"/>
<dbReference type="Proteomes" id="UP000031501">
    <property type="component" value="Chromosome"/>
</dbReference>
<dbReference type="EMBL" id="CP022433">
    <property type="protein sequence ID" value="ASN24459.1"/>
    <property type="molecule type" value="Genomic_DNA"/>
</dbReference>
<feature type="region of interest" description="Disordered" evidence="4">
    <location>
        <begin position="1372"/>
        <end position="1395"/>
    </location>
</feature>
<comment type="subcellular location">
    <subcellularLocation>
        <location evidence="1">Secreted</location>
    </subcellularLocation>
</comment>
<gene>
    <name evidence="7" type="ORF">LK07_10880</name>
</gene>
<keyword evidence="2" id="KW-0964">Secreted</keyword>
<organism evidence="7 8">
    <name type="scientific">Streptomyces pluripotens</name>
    <dbReference type="NCBI Taxonomy" id="1355015"/>
    <lineage>
        <taxon>Bacteria</taxon>
        <taxon>Bacillati</taxon>
        <taxon>Actinomycetota</taxon>
        <taxon>Actinomycetes</taxon>
        <taxon>Kitasatosporales</taxon>
        <taxon>Streptomycetaceae</taxon>
        <taxon>Streptomyces</taxon>
    </lineage>
</organism>
<name>A0A221NWT0_9ACTN</name>
<dbReference type="KEGG" id="splu:LK06_009755"/>
<dbReference type="RefSeq" id="WP_086083254.1">
    <property type="nucleotide sequence ID" value="NZ_CP021080.1"/>
</dbReference>
<dbReference type="Gene3D" id="2.180.10.10">
    <property type="entry name" value="RHS repeat-associated core"/>
    <property type="match status" value="2"/>
</dbReference>
<evidence type="ECO:0000313" key="7">
    <source>
        <dbReference type="EMBL" id="ASN24459.1"/>
    </source>
</evidence>
<feature type="compositionally biased region" description="Low complexity" evidence="4">
    <location>
        <begin position="1099"/>
        <end position="1112"/>
    </location>
</feature>
<dbReference type="Gene3D" id="2.170.16.10">
    <property type="entry name" value="Hedgehog/Intein (Hint) domain"/>
    <property type="match status" value="1"/>
</dbReference>
<evidence type="ECO:0000256" key="2">
    <source>
        <dbReference type="ARBA" id="ARBA00022525"/>
    </source>
</evidence>
<feature type="region of interest" description="Disordered" evidence="4">
    <location>
        <begin position="1088"/>
        <end position="1112"/>
    </location>
</feature>
<evidence type="ECO:0000256" key="4">
    <source>
        <dbReference type="SAM" id="MobiDB-lite"/>
    </source>
</evidence>
<dbReference type="PANTHER" id="PTHR32305:SF17">
    <property type="entry name" value="TRNA NUCLEASE WAPA"/>
    <property type="match status" value="1"/>
</dbReference>
<dbReference type="SMART" id="SM00306">
    <property type="entry name" value="HintN"/>
    <property type="match status" value="1"/>
</dbReference>
<feature type="compositionally biased region" description="Polar residues" evidence="4">
    <location>
        <begin position="1088"/>
        <end position="1098"/>
    </location>
</feature>
<keyword evidence="3" id="KW-0843">Virulence</keyword>
<dbReference type="SUPFAM" id="SSF51294">
    <property type="entry name" value="Hedgehog/intein (Hint) domain"/>
    <property type="match status" value="1"/>
</dbReference>
<dbReference type="InterPro" id="IPR003284">
    <property type="entry name" value="Sal_SpvB"/>
</dbReference>
<feature type="signal peptide" evidence="5">
    <location>
        <begin position="1"/>
        <end position="28"/>
    </location>
</feature>
<keyword evidence="8" id="KW-1185">Reference proteome</keyword>
<evidence type="ECO:0000259" key="6">
    <source>
        <dbReference type="SMART" id="SM00306"/>
    </source>
</evidence>
<feature type="chain" id="PRO_5012239847" description="Hint domain-containing protein" evidence="5">
    <location>
        <begin position="29"/>
        <end position="2314"/>
    </location>
</feature>
<dbReference type="NCBIfam" id="TIGR03696">
    <property type="entry name" value="Rhs_assc_core"/>
    <property type="match status" value="1"/>
</dbReference>
<sequence>MAGSVRRGFVVLVSGALLSGLVSVPTFAASVAVARPKDTTVSVAARKGGAVPAQRAEPTMTKPPHTKWPEPAEAAVDLGTSKPGHALAVAPSGAVVDAGGGSKAAKSAVVSVQTPTATQMAAAGTPPQTDFEVRRKGAKAALKSGKDYRIAGSGSAPKQVDVEVLDRRKVAGAGGLGMGLRLTRGDRQATPGPVQVTLDYSAFENAYGGDFASRLRLVQMPACALTTPKKQGCSPDIRRYLPVHNDVKHGKLTATVYADADPDATAPSGFRTQLMRSGTTATATTGTVTTLTTGSSSDGGDYRATKLGPSGSWDVSIGSGAFTYNLPITLPKAPYGATPSLSLSYNSQSVDGRTSATNNQASWAGMGWDLQVGYIERKYKNCAQDGIPTVGDMCWASPNHSLEPDGAVYVISLNGVDSELIQDNNGTGSYHIKDDPGWRVQHLSGGHGADDEYWVISPQNGMRYYFGWGRSERTGEATDSVLTMPVAGNDSGEPCHSQFPEPCTQAWRWNLDRVVDANEVENAYFYDKFVNHYRSVINTDQARAYDAASYLTRIEYGWAPQISGAQLPAEVVLKHVGRCVERMSESDPLANEPAACPGISSNPDSYPDVPTDLMCDGTSADNYCAGKTYYPTFFSTDMLWDIKTYVRNSDTDAWAPAMQYQMKYGLPDPSGSVGKTLWLDYVQRKGYGDGPDLTLPVINFNGEWLDNQVGSGTLNFRRVNKVYGDLGSVTTVTYGQPDACDINNLPSESSNTEDCFWQKWTPEGGSEETGWFKKFLVTQVSVDPGVGAGASHDGDPVMTTRYEYHGGAGWRFTDDPLVADSDESWSDWRGYQQVEVFTGTKTNAASTYYWLYRGLSADRTSKTDPSATRTVTVKNGFGDSFTDHAWLAGKILEQSHRDGDGQSHQRIRKEYWDYDTAQYDGLPDARFVRNSKTTTDTLTSQGWREHVVEDEYDDTSSTSTTYGLPLRTNDWGLVNYDDNRCTTYGRAYNTSTFPNSSVKRWMVFQDEVRHYAADCASRSSSNQDSYAVTLYDGSTSVANNDAALVDGNPTEQRVYTSASTYRSTKADYDNAGRVIAAYDGKGNKTTTTYSPATSWPTSGVTVTTPDPDGTGPAMSTTTWYSRLWGTPYKILDANGHTTRLVHDSVGRYAQIFEPTEIANYPSGNPSMQFAYDTPTATNSDGVPDAVTGPTRVTTGALQSGTTYVDSYAYLDGLGRARESQSTAPDGSGRDVVSTRYDTSGNVTGASGAFYNSSAAGSGMVLPAVADLPSYTDPIIDWAGRTTETQILVNGTAQPNNHTRTYYYGDYTTTVPATGERTDTFTDVFGQITQVVEHGPDGPQSTSYAYTRSGKLKQVTDTKGNVTTYGYDWAGDRTSTNDPDTGASSTTYDENGNVGTATDNGTTLTYQYDNLGRQTAVSQGSTLLSQTAYDTAPGGLGRLASSTSYANGKAYTQSVTGYDDRGRATGKKVTVPDDGSGFTGSYTFGYGYDLADHMTSVSYPAVGGLPAETVTTTYTAQGRPSKVSSPLATYQSSIDFDHLGRLNGRAYGTSGGSDATVNRAYAYNDTNGTGALAGIQTTVTAASTTTTAQDDTYSRDLGGQITGITDGVTQQSECYKYDDLDRLTQAWTTQATDNCTGSAAPDLSSSLDPYDQTYTYDALGNLMSIKDTTASGTTTKTYHYPGYSTDNSTYTPGQAHPHAVTQAGSDTFTYNTSGQMTSRTVGGVTSTLDWNPQNRVNQITQHKTTGDETSTYVYDAGGTVLLRTSPQENVLYLDGHELHKAAGGSVKATRMYSAAGTTVAMRQDDGTSDGKLTWLLSDTQASTSLLIAADGTVTRRRYTPFGKQRGSTDLPSTTDRGFLGKPEDDSTGLSILGARMYDPTLGRFISPDELTSPYDPQGLSGYSYSGNNPIAFSDPSGLHPVTQCDGGCSSPGDQVYRDWMTPNGDGTWGYHYENTVYNYSNTGAVESAAKAGSDLPYGKKVVYKPQGTGVGKFLKVIAKAIYHASGLSDGVGCVTDPTWGQCLQAGALITATILSGGEDDLAIMGARGLEEGVEGEVAGDAARLLKNCSFSPDTKVVMGSGKAKPIGKIKVGDKVQAADPENGKHQGARTVQHVWINHDHDLLDLTIRTKDGHTATLHTTANHPFWDDTTHTWVPAGALHHGDALNTPTNHHAYVITTHVTPGAANRWNLTVQQLHTYYVLAGKTPVLVHNSGGCISMSSAIGQDSLLAKAAQQAGKNQDVQRDLDHLFEQLSRGNMNPGRGSKALTGTDVTYARGRNGGRLFFRNVDGGIQVVGKADKGNESKVIARLKQIYGQ</sequence>
<protein>
    <recommendedName>
        <fullName evidence="6">Hint domain-containing protein</fullName>
    </recommendedName>
</protein>
<feature type="region of interest" description="Disordered" evidence="4">
    <location>
        <begin position="44"/>
        <end position="68"/>
    </location>
</feature>
<dbReference type="InterPro" id="IPR036844">
    <property type="entry name" value="Hint_dom_sf"/>
</dbReference>
<dbReference type="CDD" id="cd00081">
    <property type="entry name" value="Hint"/>
    <property type="match status" value="1"/>
</dbReference>
<proteinExistence type="predicted"/>
<evidence type="ECO:0000256" key="1">
    <source>
        <dbReference type="ARBA" id="ARBA00004613"/>
    </source>
</evidence>
<accession>A0A221NWT0</accession>
<evidence type="ECO:0000256" key="3">
    <source>
        <dbReference type="ARBA" id="ARBA00023026"/>
    </source>
</evidence>
<evidence type="ECO:0000313" key="8">
    <source>
        <dbReference type="Proteomes" id="UP000031501"/>
    </source>
</evidence>
<dbReference type="OrthoDB" id="291011at2"/>
<dbReference type="Pfam" id="PF07591">
    <property type="entry name" value="PT-HINT"/>
    <property type="match status" value="1"/>
</dbReference>
<dbReference type="InterPro" id="IPR003587">
    <property type="entry name" value="Hint_dom_N"/>
</dbReference>
<feature type="domain" description="Hint" evidence="6">
    <location>
        <begin position="2066"/>
        <end position="2168"/>
    </location>
</feature>
<dbReference type="GO" id="GO:0005576">
    <property type="term" value="C:extracellular region"/>
    <property type="evidence" value="ECO:0007669"/>
    <property type="project" value="UniProtKB-SubCell"/>
</dbReference>
<dbReference type="GO" id="GO:0005737">
    <property type="term" value="C:cytoplasm"/>
    <property type="evidence" value="ECO:0007669"/>
    <property type="project" value="InterPro"/>
</dbReference>
<dbReference type="InterPro" id="IPR022385">
    <property type="entry name" value="Rhs_assc_core"/>
</dbReference>
<dbReference type="InterPro" id="IPR050708">
    <property type="entry name" value="T6SS_VgrG/RHS"/>
</dbReference>